<feature type="transmembrane region" description="Helical" evidence="7">
    <location>
        <begin position="21"/>
        <end position="40"/>
    </location>
</feature>
<keyword evidence="4 7" id="KW-1133">Transmembrane helix</keyword>
<evidence type="ECO:0000256" key="1">
    <source>
        <dbReference type="ARBA" id="ARBA00004651"/>
    </source>
</evidence>
<accession>A0ABY1Y5F5</accession>
<comment type="subcellular location">
    <subcellularLocation>
        <location evidence="1">Cell membrane</location>
        <topology evidence="1">Multi-pass membrane protein</topology>
    </subcellularLocation>
</comment>
<feature type="transmembrane region" description="Helical" evidence="7">
    <location>
        <begin position="366"/>
        <end position="385"/>
    </location>
</feature>
<comment type="caution">
    <text evidence="10">The sequence shown here is derived from an EMBL/GenBank/DDBJ whole genome shotgun (WGS) entry which is preliminary data.</text>
</comment>
<keyword evidence="3 7" id="KW-0812">Transmembrane</keyword>
<feature type="transmembrane region" description="Helical" evidence="7">
    <location>
        <begin position="279"/>
        <end position="303"/>
    </location>
</feature>
<sequence>MFFETVRLAMRAISRNMLRSFLTVLGVVIGVAAVIAMVTIGNGTTEQVKSELSRLGTNMLFVRPGQFGPGRASVDAKRFTDSDVQAIRDQISGVRAVAPLNRSSAATVIYGGKNHQTSVVGTTNDYLIAQDWTIALGREFLPAEDRGGQIGCIIGETVRQELFGSSDPVGQTIRVSNISCPVIAVLGRKGQSGLGDDQDDTVIMPLKIHQRRIGGTTTISSIMVSAQDGVSTAKVQSDLENLLRERRRIGLGRQDDFTVNDMAQIASAMTGTTTLLTGLLGAVAAVSLLVGGIGIMNIMLVSVTERTREIGIRLAIGALEKQVLTQFLVEAVMLSAFGGIAGILTGLGLAYAVVSFLGVPFVTSPVIIAVAFAFSAAIGVVFGYFPARRAASLSPIEALRHE</sequence>
<name>A0ABY1Y5F5_9HYPH</name>
<evidence type="ECO:0000256" key="3">
    <source>
        <dbReference type="ARBA" id="ARBA00022692"/>
    </source>
</evidence>
<dbReference type="Proteomes" id="UP000294239">
    <property type="component" value="Unassembled WGS sequence"/>
</dbReference>
<keyword evidence="2" id="KW-1003">Cell membrane</keyword>
<keyword evidence="5 7" id="KW-0472">Membrane</keyword>
<feature type="transmembrane region" description="Helical" evidence="7">
    <location>
        <begin position="331"/>
        <end position="354"/>
    </location>
</feature>
<evidence type="ECO:0000313" key="10">
    <source>
        <dbReference type="EMBL" id="TBN10505.1"/>
    </source>
</evidence>
<evidence type="ECO:0000256" key="4">
    <source>
        <dbReference type="ARBA" id="ARBA00022989"/>
    </source>
</evidence>
<dbReference type="Pfam" id="PF02687">
    <property type="entry name" value="FtsX"/>
    <property type="match status" value="1"/>
</dbReference>
<organism evidence="10 11">
    <name type="scientific">Agrobacterium cavarae</name>
    <dbReference type="NCBI Taxonomy" id="2528239"/>
    <lineage>
        <taxon>Bacteria</taxon>
        <taxon>Pseudomonadati</taxon>
        <taxon>Pseudomonadota</taxon>
        <taxon>Alphaproteobacteria</taxon>
        <taxon>Hyphomicrobiales</taxon>
        <taxon>Rhizobiaceae</taxon>
        <taxon>Rhizobium/Agrobacterium group</taxon>
        <taxon>Agrobacterium</taxon>
    </lineage>
</organism>
<dbReference type="RefSeq" id="WP_130978632.1">
    <property type="nucleotide sequence ID" value="NZ_SISF01000032.1"/>
</dbReference>
<evidence type="ECO:0000259" key="8">
    <source>
        <dbReference type="Pfam" id="PF02687"/>
    </source>
</evidence>
<dbReference type="InterPro" id="IPR003838">
    <property type="entry name" value="ABC3_permease_C"/>
</dbReference>
<evidence type="ECO:0000256" key="5">
    <source>
        <dbReference type="ARBA" id="ARBA00023136"/>
    </source>
</evidence>
<dbReference type="GeneID" id="301042711"/>
<evidence type="ECO:0000256" key="2">
    <source>
        <dbReference type="ARBA" id="ARBA00022475"/>
    </source>
</evidence>
<dbReference type="InterPro" id="IPR050250">
    <property type="entry name" value="Macrolide_Exporter_MacB"/>
</dbReference>
<evidence type="ECO:0000256" key="6">
    <source>
        <dbReference type="ARBA" id="ARBA00038076"/>
    </source>
</evidence>
<keyword evidence="11" id="KW-1185">Reference proteome</keyword>
<dbReference type="PANTHER" id="PTHR30572">
    <property type="entry name" value="MEMBRANE COMPONENT OF TRANSPORTER-RELATED"/>
    <property type="match status" value="1"/>
</dbReference>
<proteinExistence type="inferred from homology"/>
<reference evidence="10 11" key="1">
    <citation type="submission" date="2019-02" db="EMBL/GenBank/DDBJ databases">
        <title>Current taxonomic status of genus Agrobacterium and description of Agrobacterium cavarae sp. nov. isolated from maize roots.</title>
        <authorList>
            <person name="Flores-Felix J.D."/>
            <person name="Menendez E."/>
            <person name="Ramirez-Bahena M.H."/>
            <person name="Garcia-Fraile P."/>
            <person name="Velazquez E."/>
        </authorList>
    </citation>
    <scope>NUCLEOTIDE SEQUENCE [LARGE SCALE GENOMIC DNA]</scope>
    <source>
        <strain evidence="10 11">RZME10</strain>
    </source>
</reference>
<evidence type="ECO:0000259" key="9">
    <source>
        <dbReference type="Pfam" id="PF12704"/>
    </source>
</evidence>
<feature type="domain" description="MacB-like periplasmic core" evidence="9">
    <location>
        <begin position="20"/>
        <end position="241"/>
    </location>
</feature>
<evidence type="ECO:0000313" key="11">
    <source>
        <dbReference type="Proteomes" id="UP000294239"/>
    </source>
</evidence>
<dbReference type="Pfam" id="PF12704">
    <property type="entry name" value="MacB_PCD"/>
    <property type="match status" value="1"/>
</dbReference>
<gene>
    <name evidence="10" type="ORF">EYC79_16140</name>
</gene>
<dbReference type="EMBL" id="SISF01000032">
    <property type="protein sequence ID" value="TBN10505.1"/>
    <property type="molecule type" value="Genomic_DNA"/>
</dbReference>
<feature type="domain" description="ABC3 transporter permease C-terminal" evidence="8">
    <location>
        <begin position="282"/>
        <end position="395"/>
    </location>
</feature>
<comment type="similarity">
    <text evidence="6">Belongs to the ABC-4 integral membrane protein family.</text>
</comment>
<evidence type="ECO:0000256" key="7">
    <source>
        <dbReference type="SAM" id="Phobius"/>
    </source>
</evidence>
<dbReference type="InterPro" id="IPR025857">
    <property type="entry name" value="MacB_PCD"/>
</dbReference>
<dbReference type="PANTHER" id="PTHR30572:SF4">
    <property type="entry name" value="ABC TRANSPORTER PERMEASE YTRF"/>
    <property type="match status" value="1"/>
</dbReference>
<protein>
    <submittedName>
        <fullName evidence="10">FtsX-like permease family protein</fullName>
    </submittedName>
</protein>